<name>A0AC61KYT3_9EURY</name>
<sequence>MKEVTGGVCAVRGVRAYGIKEGKNGLAVITGIGSSASAGVFTRNKIIAAPLVVTREHLKSQQLSAIIANSGCANAFTGEQGLSDAAGMAGIAADRLGVPVGLIGVASTGVIGVSLDMGWIKDRIDSVIAGLSDTAEGSTAAARSIMTTDTRPKEFAIELVSGVRIGGIAKGSGMIFPDMATMLAFIYTDADVPYEMLNSCLKRAVDRSFNMIVVDGDTSTSDMVLLTATAEMGIKMKTPDEPGLSEPEFQEGLDCVCIELAKMIARDGEGAEKFIEVRVTDAKTDGDAKLAAKAIVRSPLVKTAVHGEDPNWGRVIAAAGYSGADLDPDRISLAITGVTVVDRGGIVDDAVVDMSGTDIEIAVDLGLGACEAVAWGCDLTAGYVRINADYTS</sequence>
<proteinExistence type="predicted"/>
<gene>
    <name evidence="1" type="ORF">C4B59_15840</name>
</gene>
<organism evidence="1 2">
    <name type="scientific">Candidatus Methanogaster sp</name>
    <dbReference type="NCBI Taxonomy" id="3386292"/>
    <lineage>
        <taxon>Archaea</taxon>
        <taxon>Methanobacteriati</taxon>
        <taxon>Methanobacteriota</taxon>
        <taxon>Stenosarchaea group</taxon>
        <taxon>Methanomicrobia</taxon>
        <taxon>Methanosarcinales</taxon>
        <taxon>ANME-2 cluster</taxon>
        <taxon>Candidatus Methanogasteraceae</taxon>
        <taxon>Candidatus Methanogaster</taxon>
    </lineage>
</organism>
<accession>A0AC61KYT3</accession>
<evidence type="ECO:0000313" key="2">
    <source>
        <dbReference type="Proteomes" id="UP000248329"/>
    </source>
</evidence>
<comment type="caution">
    <text evidence="1">The sequence shown here is derived from an EMBL/GenBank/DDBJ whole genome shotgun (WGS) entry which is preliminary data.</text>
</comment>
<protein>
    <submittedName>
        <fullName evidence="1">Ornithine acetyltransferase</fullName>
    </submittedName>
</protein>
<dbReference type="EMBL" id="PQXF01000071">
    <property type="protein sequence ID" value="PXF57075.1"/>
    <property type="molecule type" value="Genomic_DNA"/>
</dbReference>
<dbReference type="Proteomes" id="UP000248329">
    <property type="component" value="Unassembled WGS sequence"/>
</dbReference>
<evidence type="ECO:0000313" key="1">
    <source>
        <dbReference type="EMBL" id="PXF57075.1"/>
    </source>
</evidence>
<reference evidence="1" key="1">
    <citation type="submission" date="2018-01" db="EMBL/GenBank/DDBJ databases">
        <authorList>
            <person name="Krukenberg V."/>
        </authorList>
    </citation>
    <scope>NUCLEOTIDE SEQUENCE</scope>
    <source>
        <strain evidence="1">E20ANME2</strain>
    </source>
</reference>